<gene>
    <name evidence="1" type="ORF">Ana3638_23755</name>
</gene>
<name>A0A6P1TUQ1_9FIRM</name>
<dbReference type="KEGG" id="anr:Ana3638_23755"/>
<evidence type="ECO:0000313" key="1">
    <source>
        <dbReference type="EMBL" id="QHQ63416.1"/>
    </source>
</evidence>
<reference evidence="1 2" key="1">
    <citation type="submission" date="2020-01" db="EMBL/GenBank/DDBJ databases">
        <title>Genome analysis of Anaerocolumna sp. CBA3638.</title>
        <authorList>
            <person name="Kim J."/>
            <person name="Roh S.W."/>
        </authorList>
    </citation>
    <scope>NUCLEOTIDE SEQUENCE [LARGE SCALE GENOMIC DNA]</scope>
    <source>
        <strain evidence="1 2">CBA3638</strain>
    </source>
</reference>
<dbReference type="AlphaFoldDB" id="A0A6P1TUQ1"/>
<protein>
    <submittedName>
        <fullName evidence="1">Uncharacterized protein</fullName>
    </submittedName>
</protein>
<proteinExistence type="predicted"/>
<dbReference type="EMBL" id="CP048000">
    <property type="protein sequence ID" value="QHQ63416.1"/>
    <property type="molecule type" value="Genomic_DNA"/>
</dbReference>
<keyword evidence="2" id="KW-1185">Reference proteome</keyword>
<dbReference type="RefSeq" id="WP_161840237.1">
    <property type="nucleotide sequence ID" value="NZ_CP048000.1"/>
</dbReference>
<dbReference type="Proteomes" id="UP000464314">
    <property type="component" value="Chromosome"/>
</dbReference>
<sequence>MNHIWEEFLEKVAPNITVSAKTVFSDLANPEKRTKKDILKCLSLTKDFMKAGFHVILSLNLKEACEISEAMGVTITDYRTADTY</sequence>
<accession>A0A6P1TUQ1</accession>
<evidence type="ECO:0000313" key="2">
    <source>
        <dbReference type="Proteomes" id="UP000464314"/>
    </source>
</evidence>
<organism evidence="1 2">
    <name type="scientific">Anaerocolumna sedimenticola</name>
    <dbReference type="NCBI Taxonomy" id="2696063"/>
    <lineage>
        <taxon>Bacteria</taxon>
        <taxon>Bacillati</taxon>
        <taxon>Bacillota</taxon>
        <taxon>Clostridia</taxon>
        <taxon>Lachnospirales</taxon>
        <taxon>Lachnospiraceae</taxon>
        <taxon>Anaerocolumna</taxon>
    </lineage>
</organism>